<dbReference type="AlphaFoldDB" id="A0A2V1D7N9"/>
<feature type="compositionally biased region" description="Polar residues" evidence="4">
    <location>
        <begin position="241"/>
        <end position="250"/>
    </location>
</feature>
<feature type="compositionally biased region" description="Low complexity" evidence="4">
    <location>
        <begin position="302"/>
        <end position="340"/>
    </location>
</feature>
<feature type="region of interest" description="Disordered" evidence="4">
    <location>
        <begin position="617"/>
        <end position="683"/>
    </location>
</feature>
<feature type="region of interest" description="Disordered" evidence="4">
    <location>
        <begin position="548"/>
        <end position="591"/>
    </location>
</feature>
<feature type="region of interest" description="Disordered" evidence="4">
    <location>
        <begin position="751"/>
        <end position="781"/>
    </location>
</feature>
<dbReference type="Gene3D" id="3.30.63.20">
    <property type="match status" value="1"/>
</dbReference>
<feature type="compositionally biased region" description="Polar residues" evidence="4">
    <location>
        <begin position="19"/>
        <end position="43"/>
    </location>
</feature>
<keyword evidence="6" id="KW-1185">Reference proteome</keyword>
<accession>A0A2V1D7N9</accession>
<reference evidence="5 6" key="1">
    <citation type="journal article" date="2018" name="Sci. Rep.">
        <title>Comparative genomics provides insights into the lifestyle and reveals functional heterogeneity of dark septate endophytic fungi.</title>
        <authorList>
            <person name="Knapp D.G."/>
            <person name="Nemeth J.B."/>
            <person name="Barry K."/>
            <person name="Hainaut M."/>
            <person name="Henrissat B."/>
            <person name="Johnson J."/>
            <person name="Kuo A."/>
            <person name="Lim J.H.P."/>
            <person name="Lipzen A."/>
            <person name="Nolan M."/>
            <person name="Ohm R.A."/>
            <person name="Tamas L."/>
            <person name="Grigoriev I.V."/>
            <person name="Spatafora J.W."/>
            <person name="Nagy L.G."/>
            <person name="Kovacs G.M."/>
        </authorList>
    </citation>
    <scope>NUCLEOTIDE SEQUENCE [LARGE SCALE GENOMIC DNA]</scope>
    <source>
        <strain evidence="5 6">DSE2036</strain>
    </source>
</reference>
<dbReference type="PANTHER" id="PTHR12751:SF18">
    <property type="entry name" value="PHOSPHATASE AND ACTIN REGULATOR 1"/>
    <property type="match status" value="1"/>
</dbReference>
<feature type="compositionally biased region" description="Low complexity" evidence="4">
    <location>
        <begin position="187"/>
        <end position="221"/>
    </location>
</feature>
<feature type="region of interest" description="Disordered" evidence="4">
    <location>
        <begin position="19"/>
        <end position="410"/>
    </location>
</feature>
<dbReference type="GO" id="GO:0030036">
    <property type="term" value="P:actin cytoskeleton organization"/>
    <property type="evidence" value="ECO:0007669"/>
    <property type="project" value="TreeGrafter"/>
</dbReference>
<keyword evidence="3" id="KW-0687">Ribonucleoprotein</keyword>
<dbReference type="GO" id="GO:1990904">
    <property type="term" value="C:ribonucleoprotein complex"/>
    <property type="evidence" value="ECO:0007669"/>
    <property type="project" value="UniProtKB-KW"/>
</dbReference>
<dbReference type="Pfam" id="PF03297">
    <property type="entry name" value="Ribosomal_S25"/>
    <property type="match status" value="1"/>
</dbReference>
<dbReference type="OrthoDB" id="5563016at2759"/>
<dbReference type="EMBL" id="KZ805609">
    <property type="protein sequence ID" value="PVH93169.1"/>
    <property type="molecule type" value="Genomic_DNA"/>
</dbReference>
<evidence type="ECO:0000256" key="2">
    <source>
        <dbReference type="ARBA" id="ARBA00022980"/>
    </source>
</evidence>
<organism evidence="5 6">
    <name type="scientific">Periconia macrospinosa</name>
    <dbReference type="NCBI Taxonomy" id="97972"/>
    <lineage>
        <taxon>Eukaryota</taxon>
        <taxon>Fungi</taxon>
        <taxon>Dikarya</taxon>
        <taxon>Ascomycota</taxon>
        <taxon>Pezizomycotina</taxon>
        <taxon>Dothideomycetes</taxon>
        <taxon>Pleosporomycetidae</taxon>
        <taxon>Pleosporales</taxon>
        <taxon>Massarineae</taxon>
        <taxon>Periconiaceae</taxon>
        <taxon>Periconia</taxon>
    </lineage>
</organism>
<dbReference type="GO" id="GO:0005840">
    <property type="term" value="C:ribosome"/>
    <property type="evidence" value="ECO:0007669"/>
    <property type="project" value="UniProtKB-KW"/>
</dbReference>
<feature type="compositionally biased region" description="Basic and acidic residues" evidence="4">
    <location>
        <begin position="129"/>
        <end position="140"/>
    </location>
</feature>
<feature type="compositionally biased region" description="Low complexity" evidence="4">
    <location>
        <begin position="153"/>
        <end position="178"/>
    </location>
</feature>
<evidence type="ECO:0000256" key="1">
    <source>
        <dbReference type="ARBA" id="ARBA00009106"/>
    </source>
</evidence>
<feature type="compositionally biased region" description="Basic residues" evidence="4">
    <location>
        <begin position="772"/>
        <end position="781"/>
    </location>
</feature>
<dbReference type="InterPro" id="IPR004977">
    <property type="entry name" value="Ribosomal_eS25"/>
</dbReference>
<evidence type="ECO:0000313" key="5">
    <source>
        <dbReference type="EMBL" id="PVH93169.1"/>
    </source>
</evidence>
<protein>
    <recommendedName>
        <fullName evidence="7">40S ribosomal protein S25</fullName>
    </recommendedName>
</protein>
<evidence type="ECO:0000256" key="4">
    <source>
        <dbReference type="SAM" id="MobiDB-lite"/>
    </source>
</evidence>
<dbReference type="STRING" id="97972.A0A2V1D7N9"/>
<feature type="compositionally biased region" description="Polar residues" evidence="4">
    <location>
        <begin position="620"/>
        <end position="629"/>
    </location>
</feature>
<feature type="compositionally biased region" description="Polar residues" evidence="4">
    <location>
        <begin position="751"/>
        <end position="763"/>
    </location>
</feature>
<dbReference type="FunFam" id="3.30.63.20:FF:000001">
    <property type="entry name" value="40S ribosomal protein S25"/>
    <property type="match status" value="1"/>
</dbReference>
<feature type="compositionally biased region" description="Low complexity" evidence="4">
    <location>
        <begin position="348"/>
        <end position="357"/>
    </location>
</feature>
<proteinExistence type="inferred from homology"/>
<name>A0A2V1D7N9_9PLEO</name>
<sequence>MAQVLAPIVQTTGTITMLHSSSDAFQNTPAQPHPQQQRSSQMPRAQAYNVPSPGAGYRGTSAPIAPYAFSSTPQLRQENRSSSAPNQQSTQPANPSKLGHPSHPSSSSDSTVSTSGSSNRSLVTPTFAAKDDASVRKSIVDDVPPTINLSTTVPDLSLSLSESPSSPVSSDAPVKPSPGRYRRAASRTDSTNSATASSSTPTPTQQSPPMTASSSAAATRSNLPPLSTIDLPPPKRPAHNRASSVDDTQTGRGGTIDQAKRYRRRSLSGLDANAMANGTTSPSQPVSTSPIITPKRQTQEFRPGSSSSRHGSRPSSSQSHERQGSAGSSSSIGSNRPSSRQGSSNLRAPAATSPASKSPEHSRRMAPSPLSQPMSPSEPPSPAKMDTSTASPAVKQLAALNDKEGGKGMKSRLRRAFSFGSAAELRRASAENSIAAERAKLRKDRYQTEEEAEQAAIVAKQEAAGIGAGIYSGQGGFSGSTDNLSISSTASSASIMLRKMGSGMKKGTRSIKGLFRPKSVIGVPAADGPLKPSVGQVSMVTVEAERQKVNVNANPHEQVGGGTGYPRLERNSLDAGRSTDPNSTSGAANDVYQRKSIIGSDKERAEVLSSIKKGILKRNGTGSDASSPVTRPVDAPQAPESVKASAPNTPVQDHSSDYFGKPPRLANPSTRSLPTTPQGSLRNISFSPRIQFHDAYSASDYDRRGEIATCNRLTPMLAQQIKEELNSFKMEMESTSTHPLRTCAFQIPDSRTQFPSTSTTTDNMAPAATGGKKQKKKWSKGKVKDKAQHAVVLDKNIADKLNKDVQSYRLITVATLVDRLKINGSLARQALTDLEERGVIKKVVGHSKLSIYTRAVGGD</sequence>
<feature type="compositionally biased region" description="Polar residues" evidence="4">
    <location>
        <begin position="667"/>
        <end position="683"/>
    </location>
</feature>
<keyword evidence="2" id="KW-0689">Ribosomal protein</keyword>
<evidence type="ECO:0008006" key="7">
    <source>
        <dbReference type="Google" id="ProtNLM"/>
    </source>
</evidence>
<dbReference type="Proteomes" id="UP000244855">
    <property type="component" value="Unassembled WGS sequence"/>
</dbReference>
<gene>
    <name evidence="5" type="ORF">DM02DRAFT_662232</name>
</gene>
<comment type="similarity">
    <text evidence="1">Belongs to the eukaryotic ribosomal protein eS25 family.</text>
</comment>
<feature type="compositionally biased region" description="Low complexity" evidence="4">
    <location>
        <begin position="96"/>
        <end position="123"/>
    </location>
</feature>
<feature type="compositionally biased region" description="Polar residues" evidence="4">
    <location>
        <begin position="69"/>
        <end position="94"/>
    </location>
</feature>
<evidence type="ECO:0000256" key="3">
    <source>
        <dbReference type="ARBA" id="ARBA00023274"/>
    </source>
</evidence>
<feature type="compositionally biased region" description="Low complexity" evidence="4">
    <location>
        <begin position="279"/>
        <end position="294"/>
    </location>
</feature>
<dbReference type="GO" id="GO:0003779">
    <property type="term" value="F:actin binding"/>
    <property type="evidence" value="ECO:0007669"/>
    <property type="project" value="TreeGrafter"/>
</dbReference>
<evidence type="ECO:0000313" key="6">
    <source>
        <dbReference type="Proteomes" id="UP000244855"/>
    </source>
</evidence>
<dbReference type="PANTHER" id="PTHR12751">
    <property type="entry name" value="PHOSPHATASE AND ACTIN REGULATOR PHACTR"/>
    <property type="match status" value="1"/>
</dbReference>